<dbReference type="AlphaFoldDB" id="A0AAV6WS38"/>
<evidence type="ECO:0000256" key="1">
    <source>
        <dbReference type="PROSITE-ProRule" id="PRU00339"/>
    </source>
</evidence>
<dbReference type="PANTHER" id="PTHR46050">
    <property type="entry name" value="TPR REPEAT-CONTAINING THIOREDOXIN"/>
    <property type="match status" value="1"/>
</dbReference>
<dbReference type="PROSITE" id="PS50005">
    <property type="entry name" value="TPR"/>
    <property type="match status" value="2"/>
</dbReference>
<dbReference type="InterPro" id="IPR011990">
    <property type="entry name" value="TPR-like_helical_dom_sf"/>
</dbReference>
<keyword evidence="1" id="KW-0802">TPR repeat</keyword>
<feature type="repeat" description="TPR" evidence="1">
    <location>
        <begin position="212"/>
        <end position="245"/>
    </location>
</feature>
<reference evidence="3" key="1">
    <citation type="submission" date="2019-10" db="EMBL/GenBank/DDBJ databases">
        <authorList>
            <person name="Zhang R."/>
            <person name="Pan Y."/>
            <person name="Wang J."/>
            <person name="Ma R."/>
            <person name="Yu S."/>
        </authorList>
    </citation>
    <scope>NUCLEOTIDE SEQUENCE</scope>
    <source>
        <strain evidence="3">LA-IB0</strain>
        <tissue evidence="3">Leaf</tissue>
    </source>
</reference>
<sequence length="616" mass="67888">MGDFSPERKSGCGILNAVFGRKKSSTAASVQSSSNANNPARAASIPIPKRQRDGPDELSGSPTDQKRADQIIARPGQNYSKPVPVYQQQPQIQHAYYNQSKNMNGMKGGKSNQGYVQARKMPQAGLGLSGELDSMIADHQRSKQAGSLVRASSSNVMLIGNLGNLKSSAKEEPLPINGKYNPSSVMANVVKKNEEPKKPVPFCRALSTRMDPEELKILGNEDYKNGRFAEALALYDAAISIDPNKASYRSNKSAALTALGKLLEAAFECREAIRIDPFYQRAHNRLATLYVRLGEAEKAIYHFKQSGPEADPDAMNKAKKVQIHLNKCTEAKRLNDWNSLLKETGFSIEAGADSAPLIFALKAEALLKLNRQQGAIETMSTGPNFEIEECTKFFGPIGSASLLLIHAQVDMVSGRFENAVASAQRASRLDPNNKEANMVLRRTSAVAIARSNGNELFKAARYSEASTAYGEGLNHDPCNAVLLCNRGACRSKLGQYEKAIEDCNAALHVRPTYSKARLRRADCYAKMEKWGACIKDCEMLIRENPNDEEAEHILKEAKARLEKHRESPEMIQNGNDQVEVEDKFMIIDGQKFWKKSEAPPPSPPPDRRNDRGIECD</sequence>
<comment type="caution">
    <text evidence="3">The sequence shown here is derived from an EMBL/GenBank/DDBJ whole genome shotgun (WGS) entry which is preliminary data.</text>
</comment>
<evidence type="ECO:0000313" key="3">
    <source>
        <dbReference type="EMBL" id="KAG8373356.1"/>
    </source>
</evidence>
<dbReference type="Gene3D" id="1.25.40.10">
    <property type="entry name" value="Tetratricopeptide repeat domain"/>
    <property type="match status" value="1"/>
</dbReference>
<feature type="compositionally biased region" description="Basic and acidic residues" evidence="2">
    <location>
        <begin position="605"/>
        <end position="616"/>
    </location>
</feature>
<accession>A0AAV6WS38</accession>
<dbReference type="Pfam" id="PF13432">
    <property type="entry name" value="TPR_16"/>
    <property type="match status" value="1"/>
</dbReference>
<dbReference type="InterPro" id="IPR044534">
    <property type="entry name" value="TTL1-4"/>
</dbReference>
<name>A0AAV6WS38_9LAMI</name>
<organism evidence="3 4">
    <name type="scientific">Buddleja alternifolia</name>
    <dbReference type="NCBI Taxonomy" id="168488"/>
    <lineage>
        <taxon>Eukaryota</taxon>
        <taxon>Viridiplantae</taxon>
        <taxon>Streptophyta</taxon>
        <taxon>Embryophyta</taxon>
        <taxon>Tracheophyta</taxon>
        <taxon>Spermatophyta</taxon>
        <taxon>Magnoliopsida</taxon>
        <taxon>eudicotyledons</taxon>
        <taxon>Gunneridae</taxon>
        <taxon>Pentapetalae</taxon>
        <taxon>asterids</taxon>
        <taxon>lamiids</taxon>
        <taxon>Lamiales</taxon>
        <taxon>Scrophulariaceae</taxon>
        <taxon>Buddlejeae</taxon>
        <taxon>Buddleja</taxon>
    </lineage>
</organism>
<evidence type="ECO:0000313" key="4">
    <source>
        <dbReference type="Proteomes" id="UP000826271"/>
    </source>
</evidence>
<feature type="region of interest" description="Disordered" evidence="2">
    <location>
        <begin position="591"/>
        <end position="616"/>
    </location>
</feature>
<feature type="compositionally biased region" description="Low complexity" evidence="2">
    <location>
        <begin position="25"/>
        <end position="48"/>
    </location>
</feature>
<dbReference type="Pfam" id="PF00515">
    <property type="entry name" value="TPR_1"/>
    <property type="match status" value="1"/>
</dbReference>
<gene>
    <name evidence="3" type="ORF">BUALT_Bualt11G0015700</name>
</gene>
<protein>
    <submittedName>
        <fullName evidence="3">Uncharacterized protein</fullName>
    </submittedName>
</protein>
<dbReference type="GO" id="GO:0005737">
    <property type="term" value="C:cytoplasm"/>
    <property type="evidence" value="ECO:0007669"/>
    <property type="project" value="TreeGrafter"/>
</dbReference>
<dbReference type="SMART" id="SM00028">
    <property type="entry name" value="TPR"/>
    <property type="match status" value="6"/>
</dbReference>
<dbReference type="Proteomes" id="UP000826271">
    <property type="component" value="Unassembled WGS sequence"/>
</dbReference>
<feature type="repeat" description="TPR" evidence="1">
    <location>
        <begin position="480"/>
        <end position="513"/>
    </location>
</feature>
<keyword evidence="4" id="KW-1185">Reference proteome</keyword>
<dbReference type="EMBL" id="WHWC01000011">
    <property type="protein sequence ID" value="KAG8373356.1"/>
    <property type="molecule type" value="Genomic_DNA"/>
</dbReference>
<proteinExistence type="predicted"/>
<feature type="region of interest" description="Disordered" evidence="2">
    <location>
        <begin position="23"/>
        <end position="68"/>
    </location>
</feature>
<dbReference type="SUPFAM" id="SSF48452">
    <property type="entry name" value="TPR-like"/>
    <property type="match status" value="2"/>
</dbReference>
<dbReference type="PANTHER" id="PTHR46050:SF7">
    <property type="entry name" value="TETRATRICOPEPTIDE REPEAT (TPR)-LIKE SUPERFAMILY PROTEIN"/>
    <property type="match status" value="1"/>
</dbReference>
<evidence type="ECO:0000256" key="2">
    <source>
        <dbReference type="SAM" id="MobiDB-lite"/>
    </source>
</evidence>
<dbReference type="InterPro" id="IPR019734">
    <property type="entry name" value="TPR_rpt"/>
</dbReference>